<reference evidence="2" key="1">
    <citation type="submission" date="2022-11" db="UniProtKB">
        <authorList>
            <consortium name="WormBaseParasite"/>
        </authorList>
    </citation>
    <scope>IDENTIFICATION</scope>
</reference>
<evidence type="ECO:0000313" key="1">
    <source>
        <dbReference type="Proteomes" id="UP000887576"/>
    </source>
</evidence>
<name>A0AC34QMT2_9BILA</name>
<proteinExistence type="predicted"/>
<accession>A0AC34QMT2</accession>
<evidence type="ECO:0000313" key="2">
    <source>
        <dbReference type="WBParaSite" id="JU765_v2.g17802.t1"/>
    </source>
</evidence>
<sequence>MGLVKNIIHTATKDWKNANYQLKAVLKAKAISEGEKVLAPKYPTESEHFNKVQTDPNIKKAIDEKDEKLIENVNKINIKSTDPPERWTSTKQLPTRETEWEHKNDPTWEFGYYEPPLEKMEKDRIMLREALDLLRNRMEFELPGPNGGKRGFADEALKKYSEHPAVKRIDQEKLERMWQYFRPFERSETQRVVRKEDLEELGKVLEGQSDNLIPEHQEVKLAIDEKKDESHRSFMARRLLQLQTNEQRQLLEAIQEKKEAETKRLNERLKDLKLLQEELDAKEGKK</sequence>
<organism evidence="1 2">
    <name type="scientific">Panagrolaimus sp. JU765</name>
    <dbReference type="NCBI Taxonomy" id="591449"/>
    <lineage>
        <taxon>Eukaryota</taxon>
        <taxon>Metazoa</taxon>
        <taxon>Ecdysozoa</taxon>
        <taxon>Nematoda</taxon>
        <taxon>Chromadorea</taxon>
        <taxon>Rhabditida</taxon>
        <taxon>Tylenchina</taxon>
        <taxon>Panagrolaimomorpha</taxon>
        <taxon>Panagrolaimoidea</taxon>
        <taxon>Panagrolaimidae</taxon>
        <taxon>Panagrolaimus</taxon>
    </lineage>
</organism>
<dbReference type="Proteomes" id="UP000887576">
    <property type="component" value="Unplaced"/>
</dbReference>
<dbReference type="WBParaSite" id="JU765_v2.g17802.t1">
    <property type="protein sequence ID" value="JU765_v2.g17802.t1"/>
    <property type="gene ID" value="JU765_v2.g17802"/>
</dbReference>
<protein>
    <submittedName>
        <fullName evidence="2">39S ribosomal protein L59, mitochondrial</fullName>
    </submittedName>
</protein>